<dbReference type="EMBL" id="PGCJ01000137">
    <property type="protein sequence ID" value="PLW44429.1"/>
    <property type="molecule type" value="Genomic_DNA"/>
</dbReference>
<name>A0A2N5V337_9BASI</name>
<protein>
    <submittedName>
        <fullName evidence="2">Uncharacterized protein</fullName>
    </submittedName>
</protein>
<dbReference type="EMBL" id="PGCI01000136">
    <property type="protein sequence ID" value="PLW37853.1"/>
    <property type="molecule type" value="Genomic_DNA"/>
</dbReference>
<gene>
    <name evidence="2" type="ORF">PCANC_06228</name>
    <name evidence="1" type="ORF">PCASD_05743</name>
</gene>
<evidence type="ECO:0000313" key="3">
    <source>
        <dbReference type="Proteomes" id="UP000235388"/>
    </source>
</evidence>
<proteinExistence type="predicted"/>
<evidence type="ECO:0000313" key="4">
    <source>
        <dbReference type="Proteomes" id="UP000235392"/>
    </source>
</evidence>
<keyword evidence="3" id="KW-1185">Reference proteome</keyword>
<sequence length="77" mass="8963">MPRQALSKPVFPSLFTTYCYLWSRPRDFALFDSKVDQILRRRLRACAIALPRRRPSGLKISTIELHFLSTVQLPSDL</sequence>
<comment type="caution">
    <text evidence="2">The sequence shown here is derived from an EMBL/GenBank/DDBJ whole genome shotgun (WGS) entry which is preliminary data.</text>
</comment>
<dbReference type="Proteomes" id="UP000235392">
    <property type="component" value="Unassembled WGS sequence"/>
</dbReference>
<evidence type="ECO:0000313" key="1">
    <source>
        <dbReference type="EMBL" id="PLW37853.1"/>
    </source>
</evidence>
<reference evidence="3 4" key="1">
    <citation type="submission" date="2017-11" db="EMBL/GenBank/DDBJ databases">
        <title>De novo assembly and phasing of dikaryotic genomes from two isolates of Puccinia coronata f. sp. avenae, the causal agent of oat crown rust.</title>
        <authorList>
            <person name="Miller M.E."/>
            <person name="Zhang Y."/>
            <person name="Omidvar V."/>
            <person name="Sperschneider J."/>
            <person name="Schwessinger B."/>
            <person name="Raley C."/>
            <person name="Palmer J.M."/>
            <person name="Garnica D."/>
            <person name="Upadhyaya N."/>
            <person name="Rathjen J."/>
            <person name="Taylor J.M."/>
            <person name="Park R.F."/>
            <person name="Dodds P.N."/>
            <person name="Hirsch C.D."/>
            <person name="Kianian S.F."/>
            <person name="Figueroa M."/>
        </authorList>
    </citation>
    <scope>NUCLEOTIDE SEQUENCE [LARGE SCALE GENOMIC DNA]</scope>
    <source>
        <strain evidence="2">12NC29</strain>
        <strain evidence="1">12SD80</strain>
    </source>
</reference>
<organism evidence="2 3">
    <name type="scientific">Puccinia coronata f. sp. avenae</name>
    <dbReference type="NCBI Taxonomy" id="200324"/>
    <lineage>
        <taxon>Eukaryota</taxon>
        <taxon>Fungi</taxon>
        <taxon>Dikarya</taxon>
        <taxon>Basidiomycota</taxon>
        <taxon>Pucciniomycotina</taxon>
        <taxon>Pucciniomycetes</taxon>
        <taxon>Pucciniales</taxon>
        <taxon>Pucciniaceae</taxon>
        <taxon>Puccinia</taxon>
    </lineage>
</organism>
<evidence type="ECO:0000313" key="2">
    <source>
        <dbReference type="EMBL" id="PLW44429.1"/>
    </source>
</evidence>
<accession>A0A2N5V337</accession>
<dbReference type="Proteomes" id="UP000235388">
    <property type="component" value="Unassembled WGS sequence"/>
</dbReference>
<dbReference type="AlphaFoldDB" id="A0A2N5V337"/>